<keyword evidence="2" id="KW-1185">Reference proteome</keyword>
<dbReference type="AlphaFoldDB" id="A0A7X1KLP7"/>
<reference evidence="1 2" key="1">
    <citation type="submission" date="2020-08" db="EMBL/GenBank/DDBJ databases">
        <title>The genome sequence of type strain Novosphingobium flavum NBRC 111647.</title>
        <authorList>
            <person name="Liu Y."/>
        </authorList>
    </citation>
    <scope>NUCLEOTIDE SEQUENCE [LARGE SCALE GENOMIC DNA]</scope>
    <source>
        <strain evidence="1 2">NBRC 111647</strain>
    </source>
</reference>
<protein>
    <submittedName>
        <fullName evidence="1">Uncharacterized protein</fullName>
    </submittedName>
</protein>
<gene>
    <name evidence="1" type="ORF">H7F51_09810</name>
</gene>
<organism evidence="1 2">
    <name type="scientific">Novosphingobium flavum</name>
    <dbReference type="NCBI Taxonomy" id="1778672"/>
    <lineage>
        <taxon>Bacteria</taxon>
        <taxon>Pseudomonadati</taxon>
        <taxon>Pseudomonadota</taxon>
        <taxon>Alphaproteobacteria</taxon>
        <taxon>Sphingomonadales</taxon>
        <taxon>Sphingomonadaceae</taxon>
        <taxon>Novosphingobium</taxon>
    </lineage>
</organism>
<proteinExistence type="predicted"/>
<dbReference type="Proteomes" id="UP000566813">
    <property type="component" value="Unassembled WGS sequence"/>
</dbReference>
<sequence>MLFLTFLMHASSVNDTAIVQERINELVRRCHASEDIRFVAHPGNEVEIQLLTRSAALTTVERRRLTCVFDGLKSMPELSFGFIGNASPNGS</sequence>
<name>A0A7X1KLP7_9SPHN</name>
<evidence type="ECO:0000313" key="2">
    <source>
        <dbReference type="Proteomes" id="UP000566813"/>
    </source>
</evidence>
<comment type="caution">
    <text evidence="1">The sequence shown here is derived from an EMBL/GenBank/DDBJ whole genome shotgun (WGS) entry which is preliminary data.</text>
</comment>
<dbReference type="EMBL" id="JACLAW010000006">
    <property type="protein sequence ID" value="MBC2665819.1"/>
    <property type="molecule type" value="Genomic_DNA"/>
</dbReference>
<accession>A0A7X1KLP7</accession>
<evidence type="ECO:0000313" key="1">
    <source>
        <dbReference type="EMBL" id="MBC2665819.1"/>
    </source>
</evidence>
<dbReference type="RefSeq" id="WP_185664064.1">
    <property type="nucleotide sequence ID" value="NZ_JACLAW010000006.1"/>
</dbReference>